<dbReference type="PANTHER" id="PTHR32309:SF13">
    <property type="entry name" value="FERRIC ENTEROBACTIN TRANSPORT PROTEIN FEPE"/>
    <property type="match status" value="1"/>
</dbReference>
<gene>
    <name evidence="3" type="ORF">CSSPJE1EN1_LOCUS25579</name>
</gene>
<sequence>MNSARTLEIDFFFATIWKKRGAVVGITAASLFIFLSLAFFLPKQYKSTAVINVYNKYFQAGLVRDYAPQTEVGELRGQIESLEKKAVSDEFMQAMGEKYRLFKYPAGSLQRNAELEQMSKHFEFFAFNPTTYQLSFIARDPIVAHGITEEALHSLEKTLVDERVKTLAGMRDAIRRRIETIVLGKSDTVNPLAFERGDLLTEELAKTQAELKSLRTRFTDTHPEVARLIARTKRLESLISAQSGQKPQGAAPSTDDTRPLVGGDAKDVDKEVYQELIKKLNYLNITLDQESGEQPSYYGIVQNPMIPASPTWPSKVAFSIWGILVGLVLSVLYIAGTEYLAQSNSDPIEVSRKLKIPLLGTMPSFAWNLKPRESEMSDPGGWQ</sequence>
<proteinExistence type="predicted"/>
<name>A0ABP0V881_9BRYO</name>
<keyword evidence="2" id="KW-0472">Membrane</keyword>
<dbReference type="Proteomes" id="UP001497444">
    <property type="component" value="Unassembled WGS sequence"/>
</dbReference>
<organism evidence="3 4">
    <name type="scientific">Sphagnum jensenii</name>
    <dbReference type="NCBI Taxonomy" id="128206"/>
    <lineage>
        <taxon>Eukaryota</taxon>
        <taxon>Viridiplantae</taxon>
        <taxon>Streptophyta</taxon>
        <taxon>Embryophyta</taxon>
        <taxon>Bryophyta</taxon>
        <taxon>Sphagnophytina</taxon>
        <taxon>Sphagnopsida</taxon>
        <taxon>Sphagnales</taxon>
        <taxon>Sphagnaceae</taxon>
        <taxon>Sphagnum</taxon>
    </lineage>
</organism>
<keyword evidence="2" id="KW-0812">Transmembrane</keyword>
<accession>A0ABP0V881</accession>
<evidence type="ECO:0000313" key="3">
    <source>
        <dbReference type="EMBL" id="CAK9250201.1"/>
    </source>
</evidence>
<evidence type="ECO:0000256" key="2">
    <source>
        <dbReference type="SAM" id="Phobius"/>
    </source>
</evidence>
<evidence type="ECO:0008006" key="5">
    <source>
        <dbReference type="Google" id="ProtNLM"/>
    </source>
</evidence>
<keyword evidence="4" id="KW-1185">Reference proteome</keyword>
<comment type="caution">
    <text evidence="3">The sequence shown here is derived from an EMBL/GenBank/DDBJ whole genome shotgun (WGS) entry which is preliminary data.</text>
</comment>
<keyword evidence="2" id="KW-1133">Transmembrane helix</keyword>
<evidence type="ECO:0000313" key="4">
    <source>
        <dbReference type="Proteomes" id="UP001497444"/>
    </source>
</evidence>
<dbReference type="EMBL" id="CAXAQS010000135">
    <property type="protein sequence ID" value="CAK9250201.1"/>
    <property type="molecule type" value="Genomic_DNA"/>
</dbReference>
<dbReference type="PANTHER" id="PTHR32309">
    <property type="entry name" value="TYROSINE-PROTEIN KINASE"/>
    <property type="match status" value="1"/>
</dbReference>
<dbReference type="InterPro" id="IPR050445">
    <property type="entry name" value="Bact_polysacc_biosynth/exp"/>
</dbReference>
<protein>
    <recommendedName>
        <fullName evidence="5">Polysaccharide chain length determinant N-terminal domain-containing protein</fullName>
    </recommendedName>
</protein>
<reference evidence="3" key="1">
    <citation type="submission" date="2024-02" db="EMBL/GenBank/DDBJ databases">
        <authorList>
            <consortium name="ELIXIR-Norway"/>
            <consortium name="Elixir Norway"/>
        </authorList>
    </citation>
    <scope>NUCLEOTIDE SEQUENCE</scope>
</reference>
<feature type="transmembrane region" description="Helical" evidence="2">
    <location>
        <begin position="21"/>
        <end position="41"/>
    </location>
</feature>
<feature type="region of interest" description="Disordered" evidence="1">
    <location>
        <begin position="240"/>
        <end position="264"/>
    </location>
</feature>
<evidence type="ECO:0000256" key="1">
    <source>
        <dbReference type="SAM" id="MobiDB-lite"/>
    </source>
</evidence>